<keyword evidence="2" id="KW-1185">Reference proteome</keyword>
<dbReference type="EMBL" id="BAABAB010000004">
    <property type="protein sequence ID" value="GAA3605723.1"/>
    <property type="molecule type" value="Genomic_DNA"/>
</dbReference>
<evidence type="ECO:0000313" key="2">
    <source>
        <dbReference type="Proteomes" id="UP001501490"/>
    </source>
</evidence>
<evidence type="ECO:0000313" key="1">
    <source>
        <dbReference type="EMBL" id="GAA3605723.1"/>
    </source>
</evidence>
<dbReference type="Proteomes" id="UP001501490">
    <property type="component" value="Unassembled WGS sequence"/>
</dbReference>
<protein>
    <recommendedName>
        <fullName evidence="3">Transposase</fullName>
    </recommendedName>
</protein>
<comment type="caution">
    <text evidence="1">The sequence shown here is derived from an EMBL/GenBank/DDBJ whole genome shotgun (WGS) entry which is preliminary data.</text>
</comment>
<organism evidence="1 2">
    <name type="scientific">Microlunatus ginsengisoli</name>
    <dbReference type="NCBI Taxonomy" id="363863"/>
    <lineage>
        <taxon>Bacteria</taxon>
        <taxon>Bacillati</taxon>
        <taxon>Actinomycetota</taxon>
        <taxon>Actinomycetes</taxon>
        <taxon>Propionibacteriales</taxon>
        <taxon>Propionibacteriaceae</taxon>
        <taxon>Microlunatus</taxon>
    </lineage>
</organism>
<proteinExistence type="predicted"/>
<reference evidence="2" key="1">
    <citation type="journal article" date="2019" name="Int. J. Syst. Evol. Microbiol.">
        <title>The Global Catalogue of Microorganisms (GCM) 10K type strain sequencing project: providing services to taxonomists for standard genome sequencing and annotation.</title>
        <authorList>
            <consortium name="The Broad Institute Genomics Platform"/>
            <consortium name="The Broad Institute Genome Sequencing Center for Infectious Disease"/>
            <person name="Wu L."/>
            <person name="Ma J."/>
        </authorList>
    </citation>
    <scope>NUCLEOTIDE SEQUENCE [LARGE SCALE GENOMIC DNA]</scope>
    <source>
        <strain evidence="2">JCM 16929</strain>
    </source>
</reference>
<evidence type="ECO:0008006" key="3">
    <source>
        <dbReference type="Google" id="ProtNLM"/>
    </source>
</evidence>
<dbReference type="RefSeq" id="WP_344801455.1">
    <property type="nucleotide sequence ID" value="NZ_BAABAB010000004.1"/>
</dbReference>
<name>A0ABP6ZD13_9ACTN</name>
<gene>
    <name evidence="1" type="ORF">GCM10022236_04530</name>
</gene>
<sequence>MRAYLLEGATAAEVAGRFGYTAASVASMARDFRAGRRDFFTDTKPGPKSAPAKEAARGRIIELRRAGRSAYEIAEVLAAEGLPLNRTGVAEVLAEEGFPRLWPRPHAERGLPRRDIQPRSGVLDFTQWPQRLDTKLAGLLLTIPDLVALDLPGLVTAAGYPGTTVIPAVSSMLALLALKLTGTRRVSHVEELATDPGAALFAGLTSLPKATALTTYSYRLDHAKQAAFLTALDKATLTAGLATGETINLDFHAVMHWGGDPALEKHYVPRRSQRTRSVLTFFAEDADSHTLLYANADLAKATQNNEVLAFADHWHTVTGRDPRLLIFDSKVTTQHHLGELTDRGIGFITLRARTPRLTAALHALPTSAWTAMSIARAGGKTRRVQVIDDPAATLSSYPGTLRQIAVTGLGHDEPTLLITNDLTSPAKKIIESYARRMNIEQRLAEAIRSFGLDALAGAVALNVDLDVVLSVLAHTVCAALRRRLPGYHTATPDTLQRRFLSTGGEILNHQDETVVRLDRRAYSPILRQADLPTTEVPWWGGRRLRYEYR</sequence>
<accession>A0ABP6ZD13</accession>